<dbReference type="InterPro" id="IPR036779">
    <property type="entry name" value="LysM_dom_sf"/>
</dbReference>
<dbReference type="CDD" id="cd16894">
    <property type="entry name" value="MltD-like"/>
    <property type="match status" value="1"/>
</dbReference>
<organism evidence="3 4">
    <name type="scientific">Myroides indicus</name>
    <dbReference type="NCBI Taxonomy" id="1323422"/>
    <lineage>
        <taxon>Bacteria</taxon>
        <taxon>Pseudomonadati</taxon>
        <taxon>Bacteroidota</taxon>
        <taxon>Flavobacteriia</taxon>
        <taxon>Flavobacteriales</taxon>
        <taxon>Flavobacteriaceae</taxon>
        <taxon>Myroides</taxon>
    </lineage>
</organism>
<dbReference type="Pfam" id="PF01464">
    <property type="entry name" value="SLT"/>
    <property type="match status" value="1"/>
</dbReference>
<dbReference type="PROSITE" id="PS00922">
    <property type="entry name" value="TRANSGLYCOSYLASE"/>
    <property type="match status" value="1"/>
</dbReference>
<feature type="domain" description="LysM" evidence="2">
    <location>
        <begin position="407"/>
        <end position="450"/>
    </location>
</feature>
<dbReference type="SUPFAM" id="SSF53955">
    <property type="entry name" value="Lysozyme-like"/>
    <property type="match status" value="1"/>
</dbReference>
<dbReference type="CDD" id="cd00118">
    <property type="entry name" value="LysM"/>
    <property type="match status" value="2"/>
</dbReference>
<dbReference type="InterPro" id="IPR023346">
    <property type="entry name" value="Lysozyme-like_dom_sf"/>
</dbReference>
<evidence type="ECO:0000313" key="3">
    <source>
        <dbReference type="EMBL" id="TDS51448.1"/>
    </source>
</evidence>
<dbReference type="GO" id="GO:0000270">
    <property type="term" value="P:peptidoglycan metabolic process"/>
    <property type="evidence" value="ECO:0007669"/>
    <property type="project" value="InterPro"/>
</dbReference>
<evidence type="ECO:0000259" key="2">
    <source>
        <dbReference type="PROSITE" id="PS51782"/>
    </source>
</evidence>
<dbReference type="PROSITE" id="PS51782">
    <property type="entry name" value="LYSM"/>
    <property type="match status" value="2"/>
</dbReference>
<name>A0A4R7EMN3_9FLAO</name>
<dbReference type="Gene3D" id="3.10.350.10">
    <property type="entry name" value="LysM domain"/>
    <property type="match status" value="2"/>
</dbReference>
<comment type="caution">
    <text evidence="3">The sequence shown here is derived from an EMBL/GenBank/DDBJ whole genome shotgun (WGS) entry which is preliminary data.</text>
</comment>
<dbReference type="SUPFAM" id="SSF54106">
    <property type="entry name" value="LysM domain"/>
    <property type="match status" value="2"/>
</dbReference>
<dbReference type="AlphaFoldDB" id="A0A4R7EMN3"/>
<evidence type="ECO:0000256" key="1">
    <source>
        <dbReference type="ARBA" id="ARBA00007734"/>
    </source>
</evidence>
<gene>
    <name evidence="3" type="ORF">C8P70_1376</name>
</gene>
<dbReference type="InterPro" id="IPR018392">
    <property type="entry name" value="LysM"/>
</dbReference>
<accession>A0A4R7EMN3</accession>
<dbReference type="GO" id="GO:0008933">
    <property type="term" value="F:peptidoglycan lytic transglycosylase activity"/>
    <property type="evidence" value="ECO:0007669"/>
    <property type="project" value="InterPro"/>
</dbReference>
<dbReference type="InterPro" id="IPR008258">
    <property type="entry name" value="Transglycosylase_SLT_dom_1"/>
</dbReference>
<protein>
    <submittedName>
        <fullName evidence="3">Membrane-bound lytic murein transglycosylase D</fullName>
    </submittedName>
</protein>
<feature type="domain" description="LysM" evidence="2">
    <location>
        <begin position="463"/>
        <end position="508"/>
    </location>
</feature>
<evidence type="ECO:0000313" key="4">
    <source>
        <dbReference type="Proteomes" id="UP000295215"/>
    </source>
</evidence>
<dbReference type="EMBL" id="SOAG01000037">
    <property type="protein sequence ID" value="TDS51448.1"/>
    <property type="molecule type" value="Genomic_DNA"/>
</dbReference>
<proteinExistence type="inferred from homology"/>
<dbReference type="InterPro" id="IPR000189">
    <property type="entry name" value="Transglyc_AS"/>
</dbReference>
<dbReference type="Proteomes" id="UP000295215">
    <property type="component" value="Unassembled WGS sequence"/>
</dbReference>
<dbReference type="PANTHER" id="PTHR37423">
    <property type="entry name" value="SOLUBLE LYTIC MUREIN TRANSGLYCOSYLASE-RELATED"/>
    <property type="match status" value="1"/>
</dbReference>
<dbReference type="PROSITE" id="PS51257">
    <property type="entry name" value="PROKAR_LIPOPROTEIN"/>
    <property type="match status" value="1"/>
</dbReference>
<comment type="similarity">
    <text evidence="1">Belongs to the transglycosylase Slt family.</text>
</comment>
<dbReference type="Pfam" id="PF01476">
    <property type="entry name" value="LysM"/>
    <property type="match status" value="2"/>
</dbReference>
<sequence>MLECLGKLKIMNYKVFTTLILGLCSCTIGAQTNSIASETEINADIDPQVYLDSIKNSFVNHAAGARIEKRWLNELTNQDLFEEMEQDITEASYDNDEGEIDGLTTDLLKKRLALLNEKTPFKVEYNSALERVIKTFLKKRKRSFERLIGLSEYYFPVFEEQLSKYNVPLEVKYLTIVESALNPTARSRMGATGLWQFMYATGKQYNLDVNSFVDDRIDPLKSSEAAAKFLSDLYGVFDDWDLVLASYNAGPGNVSKAIRRSNGQKNYWNIRPNLPKETQNYLPAFYATMYIFEYAKEHGIKSESSPFQLVETDTIGVKKTISFEQISKLLDISEEEIEFLNPTYKLKQIPHVSGKNYCLRLPIDKIGLMASNEDKIYAFVDYEEAKKEKPHFSTETMLAESTNVKARYHTIKRGESVGLIAQKYGLTAAQLKSMNNLKGNLIYPGKKLLVGKSVVAQASGKGGYYTVQKGDSLYSISKKVPGVTIAKLRSLNNMNEGDPLMPGMKLRLN</sequence>
<dbReference type="SMART" id="SM00257">
    <property type="entry name" value="LysM"/>
    <property type="match status" value="2"/>
</dbReference>
<dbReference type="PANTHER" id="PTHR37423:SF2">
    <property type="entry name" value="MEMBRANE-BOUND LYTIC MUREIN TRANSGLYCOSYLASE C"/>
    <property type="match status" value="1"/>
</dbReference>
<dbReference type="Gene3D" id="1.10.530.10">
    <property type="match status" value="1"/>
</dbReference>
<reference evidence="3 4" key="1">
    <citation type="submission" date="2019-03" db="EMBL/GenBank/DDBJ databases">
        <title>Genomic Encyclopedia of Archaeal and Bacterial Type Strains, Phase II (KMG-II): from individual species to whole genera.</title>
        <authorList>
            <person name="Goeker M."/>
        </authorList>
    </citation>
    <scope>NUCLEOTIDE SEQUENCE [LARGE SCALE GENOMIC DNA]</scope>
    <source>
        <strain evidence="3 4">DSM 28213</strain>
    </source>
</reference>
<keyword evidence="4" id="KW-1185">Reference proteome</keyword>
<dbReference type="GO" id="GO:0016020">
    <property type="term" value="C:membrane"/>
    <property type="evidence" value="ECO:0007669"/>
    <property type="project" value="InterPro"/>
</dbReference>